<reference evidence="1" key="1">
    <citation type="submission" date="2019-11" db="UniProtKB">
        <authorList>
            <consortium name="WormBaseParasite"/>
        </authorList>
    </citation>
    <scope>IDENTIFICATION</scope>
</reference>
<organism evidence="1">
    <name type="scientific">Mesocestoides corti</name>
    <name type="common">Flatworm</name>
    <dbReference type="NCBI Taxonomy" id="53468"/>
    <lineage>
        <taxon>Eukaryota</taxon>
        <taxon>Metazoa</taxon>
        <taxon>Spiralia</taxon>
        <taxon>Lophotrochozoa</taxon>
        <taxon>Platyhelminthes</taxon>
        <taxon>Cestoda</taxon>
        <taxon>Eucestoda</taxon>
        <taxon>Cyclophyllidea</taxon>
        <taxon>Mesocestoididae</taxon>
        <taxon>Mesocestoides</taxon>
    </lineage>
</organism>
<evidence type="ECO:0000313" key="1">
    <source>
        <dbReference type="WBParaSite" id="MCU_012989-RA"/>
    </source>
</evidence>
<proteinExistence type="predicted"/>
<sequence>MVLGISTPFVTMASNMEAGLGPSEGEYTLLTFFIEPKLFVETTVHRYLWGYVDAITEACNTLTPEKCPFFEVGLMMGVSYLLLLGLHEVYALSTTDISAKLLSV</sequence>
<dbReference type="AlphaFoldDB" id="A0A5K3FXU1"/>
<accession>A0A5K3FXU1</accession>
<name>A0A5K3FXU1_MESCO</name>
<dbReference type="WBParaSite" id="MCU_012989-RA">
    <property type="protein sequence ID" value="MCU_012989-RA"/>
    <property type="gene ID" value="MCU_012989"/>
</dbReference>
<protein>
    <submittedName>
        <fullName evidence="1">Niemann-Pick C1 protein</fullName>
    </submittedName>
</protein>